<evidence type="ECO:0000313" key="3">
    <source>
        <dbReference type="Proteomes" id="UP000298030"/>
    </source>
</evidence>
<keyword evidence="3" id="KW-1185">Reference proteome</keyword>
<dbReference type="EMBL" id="QPFP01000002">
    <property type="protein sequence ID" value="TEB38526.1"/>
    <property type="molecule type" value="Genomic_DNA"/>
</dbReference>
<reference evidence="2 3" key="1">
    <citation type="journal article" date="2019" name="Nat. Ecol. Evol.">
        <title>Megaphylogeny resolves global patterns of mushroom evolution.</title>
        <authorList>
            <person name="Varga T."/>
            <person name="Krizsan K."/>
            <person name="Foldi C."/>
            <person name="Dima B."/>
            <person name="Sanchez-Garcia M."/>
            <person name="Sanchez-Ramirez S."/>
            <person name="Szollosi G.J."/>
            <person name="Szarkandi J.G."/>
            <person name="Papp V."/>
            <person name="Albert L."/>
            <person name="Andreopoulos W."/>
            <person name="Angelini C."/>
            <person name="Antonin V."/>
            <person name="Barry K.W."/>
            <person name="Bougher N.L."/>
            <person name="Buchanan P."/>
            <person name="Buyck B."/>
            <person name="Bense V."/>
            <person name="Catcheside P."/>
            <person name="Chovatia M."/>
            <person name="Cooper J."/>
            <person name="Damon W."/>
            <person name="Desjardin D."/>
            <person name="Finy P."/>
            <person name="Geml J."/>
            <person name="Haridas S."/>
            <person name="Hughes K."/>
            <person name="Justo A."/>
            <person name="Karasinski D."/>
            <person name="Kautmanova I."/>
            <person name="Kiss B."/>
            <person name="Kocsube S."/>
            <person name="Kotiranta H."/>
            <person name="LaButti K.M."/>
            <person name="Lechner B.E."/>
            <person name="Liimatainen K."/>
            <person name="Lipzen A."/>
            <person name="Lukacs Z."/>
            <person name="Mihaltcheva S."/>
            <person name="Morgado L.N."/>
            <person name="Niskanen T."/>
            <person name="Noordeloos M.E."/>
            <person name="Ohm R.A."/>
            <person name="Ortiz-Santana B."/>
            <person name="Ovrebo C."/>
            <person name="Racz N."/>
            <person name="Riley R."/>
            <person name="Savchenko A."/>
            <person name="Shiryaev A."/>
            <person name="Soop K."/>
            <person name="Spirin V."/>
            <person name="Szebenyi C."/>
            <person name="Tomsovsky M."/>
            <person name="Tulloss R.E."/>
            <person name="Uehling J."/>
            <person name="Grigoriev I.V."/>
            <person name="Vagvolgyi C."/>
            <person name="Papp T."/>
            <person name="Martin F.M."/>
            <person name="Miettinen O."/>
            <person name="Hibbett D.S."/>
            <person name="Nagy L.G."/>
        </authorList>
    </citation>
    <scope>NUCLEOTIDE SEQUENCE [LARGE SCALE GENOMIC DNA]</scope>
    <source>
        <strain evidence="2 3">FP101781</strain>
    </source>
</reference>
<accession>A0A4Y7TWH4</accession>
<organism evidence="2 3">
    <name type="scientific">Coprinellus micaceus</name>
    <name type="common">Glistening ink-cap mushroom</name>
    <name type="synonym">Coprinus micaceus</name>
    <dbReference type="NCBI Taxonomy" id="71717"/>
    <lineage>
        <taxon>Eukaryota</taxon>
        <taxon>Fungi</taxon>
        <taxon>Dikarya</taxon>
        <taxon>Basidiomycota</taxon>
        <taxon>Agaricomycotina</taxon>
        <taxon>Agaricomycetes</taxon>
        <taxon>Agaricomycetidae</taxon>
        <taxon>Agaricales</taxon>
        <taxon>Agaricineae</taxon>
        <taxon>Psathyrellaceae</taxon>
        <taxon>Coprinellus</taxon>
    </lineage>
</organism>
<comment type="caution">
    <text evidence="2">The sequence shown here is derived from an EMBL/GenBank/DDBJ whole genome shotgun (WGS) entry which is preliminary data.</text>
</comment>
<gene>
    <name evidence="2" type="ORF">FA13DRAFT_1808475</name>
</gene>
<evidence type="ECO:0000256" key="1">
    <source>
        <dbReference type="SAM" id="MobiDB-lite"/>
    </source>
</evidence>
<evidence type="ECO:0000313" key="2">
    <source>
        <dbReference type="EMBL" id="TEB38526.1"/>
    </source>
</evidence>
<feature type="region of interest" description="Disordered" evidence="1">
    <location>
        <begin position="436"/>
        <end position="491"/>
    </location>
</feature>
<feature type="compositionally biased region" description="Low complexity" evidence="1">
    <location>
        <begin position="437"/>
        <end position="473"/>
    </location>
</feature>
<dbReference type="Proteomes" id="UP000298030">
    <property type="component" value="Unassembled WGS sequence"/>
</dbReference>
<sequence length="573" mass="60794">MEYLNMNCSSEYNGRGASNFRLAMRTHLQQTISIGYYLGTELLGGTDWPVPENPGNVRLCMTGLSTDGIYRSTCVNPIADNMLQSGTPACTVNYAQQFLTDGCYPPPPTVDSVSPNGTTSDDLIRANGASQGFGWVRVFGRFNLETCWPDTPDQCIKRNKNGTGWCYYPTGGFKSSYAKTNCSTADDGHGASDFRLAMRAHLQQTVSIGYYFGSNHTLLGGVDWPVPDNPGVVRLCMTGLGTDNIYRSTCVNAVSDNTLPSYAGWCSVNFGQQFVIDGCYPPPPTVDSISPNGTTPEDLLENGARGRGHGEVVDGSTVLARILPYIYLLSSVLFTSSIGPAVDFQTVLAEHLSQDLSIAYYDGASNRRLGGASEYNVTGAVGVIRLCASGLAGNGVLYTICTNVAADNVFNGSPACVVIGGPARVNDGCYDLARQQTRSTTTTSTSRTSATSSSTTTSSTTSTSSTEQPSTRSSTKEESQTSTSPPATVMITPTVTIVNNLPAPTSQPDKTKDVAVPIVVALLGVVSAGIGSRVLEAETEAECKSGGRTSRRDGTTRIPIALAPIKFYFIPSR</sequence>
<dbReference type="OrthoDB" id="3058970at2759"/>
<dbReference type="AlphaFoldDB" id="A0A4Y7TWH4"/>
<protein>
    <submittedName>
        <fullName evidence="2">Uncharacterized protein</fullName>
    </submittedName>
</protein>
<proteinExistence type="predicted"/>
<name>A0A4Y7TWH4_COPMI</name>